<name>A0A1G2K6Y5_9BACT</name>
<dbReference type="GO" id="GO:0016020">
    <property type="term" value="C:membrane"/>
    <property type="evidence" value="ECO:0007669"/>
    <property type="project" value="InterPro"/>
</dbReference>
<protein>
    <submittedName>
        <fullName evidence="1">Uncharacterized protein</fullName>
    </submittedName>
</protein>
<organism evidence="1 2">
    <name type="scientific">Candidatus Sungbacteria bacterium RIFCSPHIGHO2_01_FULL_47_32</name>
    <dbReference type="NCBI Taxonomy" id="1802264"/>
    <lineage>
        <taxon>Bacteria</taxon>
        <taxon>Candidatus Sungiibacteriota</taxon>
    </lineage>
</organism>
<dbReference type="Pfam" id="PF04464">
    <property type="entry name" value="Glyphos_transf"/>
    <property type="match status" value="1"/>
</dbReference>
<accession>A0A1G2K6Y5</accession>
<dbReference type="InterPro" id="IPR007554">
    <property type="entry name" value="Glycerophosphate_synth"/>
</dbReference>
<proteinExistence type="predicted"/>
<comment type="caution">
    <text evidence="1">The sequence shown here is derived from an EMBL/GenBank/DDBJ whole genome shotgun (WGS) entry which is preliminary data.</text>
</comment>
<dbReference type="Gene3D" id="3.40.50.12580">
    <property type="match status" value="1"/>
</dbReference>
<dbReference type="EMBL" id="MHQC01000017">
    <property type="protein sequence ID" value="OGZ95125.1"/>
    <property type="molecule type" value="Genomic_DNA"/>
</dbReference>
<dbReference type="Proteomes" id="UP000177152">
    <property type="component" value="Unassembled WGS sequence"/>
</dbReference>
<dbReference type="InterPro" id="IPR043148">
    <property type="entry name" value="TagF_C"/>
</dbReference>
<dbReference type="SUPFAM" id="SSF53756">
    <property type="entry name" value="UDP-Glycosyltransferase/glycogen phosphorylase"/>
    <property type="match status" value="1"/>
</dbReference>
<dbReference type="GO" id="GO:0047355">
    <property type="term" value="F:CDP-glycerol glycerophosphotransferase activity"/>
    <property type="evidence" value="ECO:0007669"/>
    <property type="project" value="InterPro"/>
</dbReference>
<evidence type="ECO:0000313" key="2">
    <source>
        <dbReference type="Proteomes" id="UP000177152"/>
    </source>
</evidence>
<sequence length="456" mass="53394">MVFMKTILLPIWLGQVTRNFFRTDVYHSLIERADVRFVVVTQDEKALDYKREFVHPRLEFIGIKEIGKTRKEAFFSKLALNLLDVETTAIFQRRLYKTEQSLVKYSIRKFITKCIGNIPYFKRAFRYADYRLNSDDTLKELFDQASPDLVYLPNIFGLLDVKFYKEAKKRGVRTVGLVNSWDNTTSRGLMRAAPDSLIAHNERIKYEASSFHEVHGESIHVVGMPHFDYYLTSRPSPKDTFYARLGITDLNKRIILFSPLGIKEDDIGERTIKAFIHAVKNKELPDDLILLVRYSPNQISFFKKEFLDENVVYDLPGFHYEGKTPNDWEFYLDDMQHLYDTLFYSSVLVNYGSTLSIDIAAFDKPIIVIDYDKNAWWRNFNHHTLLRSYDAARYVSDEKELKDWINAYLLNSDVDSEGRKRLLNDQCWKFDGKSGQRLGDLIYQILCNGLGEKSVK</sequence>
<evidence type="ECO:0000313" key="1">
    <source>
        <dbReference type="EMBL" id="OGZ95125.1"/>
    </source>
</evidence>
<gene>
    <name evidence="1" type="ORF">A2633_06350</name>
</gene>
<reference evidence="1 2" key="1">
    <citation type="journal article" date="2016" name="Nat. Commun.">
        <title>Thousands of microbial genomes shed light on interconnected biogeochemical processes in an aquifer system.</title>
        <authorList>
            <person name="Anantharaman K."/>
            <person name="Brown C.T."/>
            <person name="Hug L.A."/>
            <person name="Sharon I."/>
            <person name="Castelle C.J."/>
            <person name="Probst A.J."/>
            <person name="Thomas B.C."/>
            <person name="Singh A."/>
            <person name="Wilkins M.J."/>
            <person name="Karaoz U."/>
            <person name="Brodie E.L."/>
            <person name="Williams K.H."/>
            <person name="Hubbard S.S."/>
            <person name="Banfield J.F."/>
        </authorList>
    </citation>
    <scope>NUCLEOTIDE SEQUENCE [LARGE SCALE GENOMIC DNA]</scope>
</reference>
<dbReference type="AlphaFoldDB" id="A0A1G2K6Y5"/>